<gene>
    <name evidence="11" type="ORF">EI998_03585</name>
</gene>
<dbReference type="SMART" id="SM00387">
    <property type="entry name" value="HATPase_c"/>
    <property type="match status" value="1"/>
</dbReference>
<dbReference type="EMBL" id="RSDO01000005">
    <property type="protein sequence ID" value="RRR53833.1"/>
    <property type="molecule type" value="Genomic_DNA"/>
</dbReference>
<dbReference type="GO" id="GO:0004721">
    <property type="term" value="F:phosphoprotein phosphatase activity"/>
    <property type="evidence" value="ECO:0007669"/>
    <property type="project" value="TreeGrafter"/>
</dbReference>
<evidence type="ECO:0000256" key="8">
    <source>
        <dbReference type="ARBA" id="ARBA00023136"/>
    </source>
</evidence>
<name>A0A426TG18_STRSU</name>
<dbReference type="SUPFAM" id="SSF55874">
    <property type="entry name" value="ATPase domain of HSP90 chaperone/DNA topoisomerase II/histidine kinase"/>
    <property type="match status" value="1"/>
</dbReference>
<keyword evidence="8 9" id="KW-0472">Membrane</keyword>
<dbReference type="AlphaFoldDB" id="A0A426TG18"/>
<keyword evidence="6 11" id="KW-0418">Kinase</keyword>
<dbReference type="Pfam" id="PF02518">
    <property type="entry name" value="HATPase_c"/>
    <property type="match status" value="1"/>
</dbReference>
<evidence type="ECO:0000313" key="12">
    <source>
        <dbReference type="Proteomes" id="UP000274117"/>
    </source>
</evidence>
<dbReference type="InterPro" id="IPR050351">
    <property type="entry name" value="BphY/WalK/GraS-like"/>
</dbReference>
<dbReference type="InterPro" id="IPR005467">
    <property type="entry name" value="His_kinase_dom"/>
</dbReference>
<proteinExistence type="predicted"/>
<dbReference type="PANTHER" id="PTHR45453">
    <property type="entry name" value="PHOSPHATE REGULON SENSOR PROTEIN PHOR"/>
    <property type="match status" value="1"/>
</dbReference>
<dbReference type="InterPro" id="IPR036097">
    <property type="entry name" value="HisK_dim/P_sf"/>
</dbReference>
<keyword evidence="9" id="KW-0812">Transmembrane</keyword>
<evidence type="ECO:0000259" key="10">
    <source>
        <dbReference type="PROSITE" id="PS50109"/>
    </source>
</evidence>
<dbReference type="Proteomes" id="UP000274117">
    <property type="component" value="Unassembled WGS sequence"/>
</dbReference>
<reference evidence="11 12" key="1">
    <citation type="submission" date="2018-11" db="EMBL/GenBank/DDBJ databases">
        <authorList>
            <person name="Stevens M.J."/>
            <person name="Cernela N."/>
            <person name="Spoerry Serrano N."/>
            <person name="Schmitt S."/>
            <person name="Schrenzel J."/>
            <person name="Stephan R."/>
        </authorList>
    </citation>
    <scope>NUCLEOTIDE SEQUENCE [LARGE SCALE GENOMIC DNA]</scope>
    <source>
        <strain evidence="11 12">PP422</strain>
    </source>
</reference>
<reference evidence="11 12" key="2">
    <citation type="submission" date="2018-12" db="EMBL/GenBank/DDBJ databases">
        <title>Whole-genome sequences of fifteen clinical Streptococcus suis strains isolated from pigs between 2006 and 2018.</title>
        <authorList>
            <person name="Stevens M.J.A."/>
            <person name="Cernela N."/>
            <person name="Spoerry Serrano N."/>
            <person name="Schmitt S."/>
            <person name="Schrenzel J."/>
            <person name="Stephan R."/>
        </authorList>
    </citation>
    <scope>NUCLEOTIDE SEQUENCE [LARGE SCALE GENOMIC DNA]</scope>
    <source>
        <strain evidence="11 12">PP422</strain>
    </source>
</reference>
<dbReference type="InterPro" id="IPR036890">
    <property type="entry name" value="HATPase_C_sf"/>
</dbReference>
<dbReference type="CDD" id="cd00075">
    <property type="entry name" value="HATPase"/>
    <property type="match status" value="1"/>
</dbReference>
<organism evidence="11 12">
    <name type="scientific">Streptococcus suis</name>
    <dbReference type="NCBI Taxonomy" id="1307"/>
    <lineage>
        <taxon>Bacteria</taxon>
        <taxon>Bacillati</taxon>
        <taxon>Bacillota</taxon>
        <taxon>Bacilli</taxon>
        <taxon>Lactobacillales</taxon>
        <taxon>Streptococcaceae</taxon>
        <taxon>Streptococcus</taxon>
    </lineage>
</organism>
<dbReference type="InterPro" id="IPR003594">
    <property type="entry name" value="HATPase_dom"/>
</dbReference>
<dbReference type="Pfam" id="PF00512">
    <property type="entry name" value="HisKA"/>
    <property type="match status" value="1"/>
</dbReference>
<evidence type="ECO:0000256" key="7">
    <source>
        <dbReference type="ARBA" id="ARBA00023012"/>
    </source>
</evidence>
<comment type="caution">
    <text evidence="11">The sequence shown here is derived from an EMBL/GenBank/DDBJ whole genome shotgun (WGS) entry which is preliminary data.</text>
</comment>
<dbReference type="Pfam" id="PF13596">
    <property type="entry name" value="PAS_10"/>
    <property type="match status" value="1"/>
</dbReference>
<protein>
    <recommendedName>
        <fullName evidence="3">histidine kinase</fullName>
        <ecNumber evidence="3">2.7.13.3</ecNumber>
    </recommendedName>
</protein>
<keyword evidence="4" id="KW-0597">Phosphoprotein</keyword>
<dbReference type="SUPFAM" id="SSF55785">
    <property type="entry name" value="PYP-like sensor domain (PAS domain)"/>
    <property type="match status" value="1"/>
</dbReference>
<dbReference type="FunFam" id="3.30.565.10:FF:000006">
    <property type="entry name" value="Sensor histidine kinase WalK"/>
    <property type="match status" value="1"/>
</dbReference>
<dbReference type="Gene3D" id="1.10.287.130">
    <property type="match status" value="1"/>
</dbReference>
<dbReference type="GO" id="GO:0016036">
    <property type="term" value="P:cellular response to phosphate starvation"/>
    <property type="evidence" value="ECO:0007669"/>
    <property type="project" value="TreeGrafter"/>
</dbReference>
<comment type="subcellular location">
    <subcellularLocation>
        <location evidence="2">Membrane</location>
    </subcellularLocation>
</comment>
<dbReference type="CDD" id="cd00082">
    <property type="entry name" value="HisKA"/>
    <property type="match status" value="1"/>
</dbReference>
<sequence length="556" mass="63159">MTKRIFQAVFMTAMGVFLLTILTVQVYLYKYFNGQLVDHLVQETQLVAEAVENEGIDYLQHIASGEYRFTWIAPDGSVIYDSENDASQMDNHSQREEVIQAKKNGIGQRVRYSSTLSETLIYSARLLQDGSIVRLSVSHSTVFDLMQQMFPWFAVLGFVSLLTSYVLAKYTAQKLLRPLETIDLERPLKNDVYKELHPLLKRLDFHQSQLAEKESLLRQKQDEFDTIISKMKEGLVIVDDQGRLVIYNEAARNLLELEESALSRPIALFQRQSALKDLLTELLDGQKTDTIVELQDHQYKVIGRPIWSEQQSGAVLLFFDVTEQYYLEKLRREFTATVSHELRTPLHILSGYSEILQSRIASPDDVVVFAEKIHQESQRMIQLVEDILQLAQLDEGRHIRKEDVQLTDLVQQVLAGLEDKAVQKNIALSFTGPQISYHGNPVLLQSIIFNLCDNAIKYNTDHGQVHVSLSQTDEAISLVVEDTGLGISPIDQERMFERFYRADKSRSKQVGGTGLGLSIVKHALHVHGASVQVSSQLAQGTTMTVHFPKNGQRKEP</sequence>
<evidence type="ECO:0000256" key="2">
    <source>
        <dbReference type="ARBA" id="ARBA00004370"/>
    </source>
</evidence>
<keyword evidence="9" id="KW-1133">Transmembrane helix</keyword>
<evidence type="ECO:0000256" key="5">
    <source>
        <dbReference type="ARBA" id="ARBA00022679"/>
    </source>
</evidence>
<evidence type="ECO:0000256" key="6">
    <source>
        <dbReference type="ARBA" id="ARBA00022777"/>
    </source>
</evidence>
<dbReference type="Gene3D" id="3.30.565.10">
    <property type="entry name" value="Histidine kinase-like ATPase, C-terminal domain"/>
    <property type="match status" value="1"/>
</dbReference>
<evidence type="ECO:0000256" key="4">
    <source>
        <dbReference type="ARBA" id="ARBA00022553"/>
    </source>
</evidence>
<dbReference type="EC" id="2.7.13.3" evidence="3"/>
<dbReference type="PANTHER" id="PTHR45453:SF1">
    <property type="entry name" value="PHOSPHATE REGULON SENSOR PROTEIN PHOR"/>
    <property type="match status" value="1"/>
</dbReference>
<dbReference type="GO" id="GO:0000155">
    <property type="term" value="F:phosphorelay sensor kinase activity"/>
    <property type="evidence" value="ECO:0007669"/>
    <property type="project" value="InterPro"/>
</dbReference>
<dbReference type="FunFam" id="1.10.287.130:FF:000001">
    <property type="entry name" value="Two-component sensor histidine kinase"/>
    <property type="match status" value="1"/>
</dbReference>
<dbReference type="InterPro" id="IPR003661">
    <property type="entry name" value="HisK_dim/P_dom"/>
</dbReference>
<dbReference type="Gene3D" id="3.30.450.20">
    <property type="entry name" value="PAS domain"/>
    <property type="match status" value="1"/>
</dbReference>
<dbReference type="SMART" id="SM00388">
    <property type="entry name" value="HisKA"/>
    <property type="match status" value="1"/>
</dbReference>
<dbReference type="SUPFAM" id="SSF47384">
    <property type="entry name" value="Homodimeric domain of signal transducing histidine kinase"/>
    <property type="match status" value="1"/>
</dbReference>
<keyword evidence="7" id="KW-0902">Two-component regulatory system</keyword>
<feature type="domain" description="Histidine kinase" evidence="10">
    <location>
        <begin position="337"/>
        <end position="551"/>
    </location>
</feature>
<dbReference type="PROSITE" id="PS50109">
    <property type="entry name" value="HIS_KIN"/>
    <property type="match status" value="1"/>
</dbReference>
<dbReference type="InterPro" id="IPR004358">
    <property type="entry name" value="Sig_transdc_His_kin-like_C"/>
</dbReference>
<feature type="transmembrane region" description="Helical" evidence="9">
    <location>
        <begin position="149"/>
        <end position="168"/>
    </location>
</feature>
<keyword evidence="5" id="KW-0808">Transferase</keyword>
<dbReference type="PRINTS" id="PR00344">
    <property type="entry name" value="BCTRLSENSOR"/>
</dbReference>
<accession>A0A426TG18</accession>
<comment type="catalytic activity">
    <reaction evidence="1">
        <text>ATP + protein L-histidine = ADP + protein N-phospho-L-histidine.</text>
        <dbReference type="EC" id="2.7.13.3"/>
    </reaction>
</comment>
<dbReference type="InterPro" id="IPR035965">
    <property type="entry name" value="PAS-like_dom_sf"/>
</dbReference>
<evidence type="ECO:0000256" key="3">
    <source>
        <dbReference type="ARBA" id="ARBA00012438"/>
    </source>
</evidence>
<evidence type="ECO:0000256" key="1">
    <source>
        <dbReference type="ARBA" id="ARBA00000085"/>
    </source>
</evidence>
<dbReference type="GO" id="GO:0005886">
    <property type="term" value="C:plasma membrane"/>
    <property type="evidence" value="ECO:0007669"/>
    <property type="project" value="TreeGrafter"/>
</dbReference>
<evidence type="ECO:0000313" key="11">
    <source>
        <dbReference type="EMBL" id="RRR53833.1"/>
    </source>
</evidence>
<evidence type="ECO:0000256" key="9">
    <source>
        <dbReference type="SAM" id="Phobius"/>
    </source>
</evidence>
<feature type="transmembrane region" description="Helical" evidence="9">
    <location>
        <begin position="7"/>
        <end position="28"/>
    </location>
</feature>